<name>A0ABN6LP15_9ENTR</name>
<protein>
    <submittedName>
        <fullName evidence="1">Uncharacterized protein</fullName>
    </submittedName>
</protein>
<reference evidence="1 2" key="1">
    <citation type="submission" date="2021-12" db="EMBL/GenBank/DDBJ databases">
        <title>Complete genome sequence of Phytobacter diazotrophicus TA9734.</title>
        <authorList>
            <person name="Kubota H."/>
            <person name="Nakayama Y."/>
            <person name="Ariyoshi T."/>
        </authorList>
    </citation>
    <scope>NUCLEOTIDE SEQUENCE [LARGE SCALE GENOMIC DNA]</scope>
    <source>
        <strain evidence="1 2">TA9734</strain>
    </source>
</reference>
<dbReference type="EMBL" id="AP025334">
    <property type="protein sequence ID" value="BDD50953.1"/>
    <property type="molecule type" value="Genomic_DNA"/>
</dbReference>
<keyword evidence="2" id="KW-1185">Reference proteome</keyword>
<gene>
    <name evidence="1" type="ORF">PDTA9734_24400</name>
</gene>
<dbReference type="RefSeq" id="WP_125124581.1">
    <property type="nucleotide sequence ID" value="NZ_AP025334.1"/>
</dbReference>
<proteinExistence type="predicted"/>
<sequence>MNCQIKKVIVNISSLGSTLSSDHLTVHVYASNEAEKLLVGRLDFVGKTDSGFKRSLNVICPDGFELSAIAVDELGVPHPFNDSWGITVADDLHYPRGGFLTPEKAMSKELSGDADASISTIHLATSCTGINPLSTAIKLSDEMRDAVIAAVRDSGQFVEKPTGDEQQSVVFRADRFKVTVEVNDSGEPTIQRQIQQAANAVIEATKAALTRQDAAMADLASAQAAITEHINQVVNNALANALKPGGVLYGLR</sequence>
<dbReference type="Proteomes" id="UP001320460">
    <property type="component" value="Chromosome"/>
</dbReference>
<accession>A0ABN6LP15</accession>
<evidence type="ECO:0000313" key="1">
    <source>
        <dbReference type="EMBL" id="BDD50953.1"/>
    </source>
</evidence>
<organism evidence="1 2">
    <name type="scientific">Phytobacter diazotrophicus</name>
    <dbReference type="NCBI Taxonomy" id="395631"/>
    <lineage>
        <taxon>Bacteria</taxon>
        <taxon>Pseudomonadati</taxon>
        <taxon>Pseudomonadota</taxon>
        <taxon>Gammaproteobacteria</taxon>
        <taxon>Enterobacterales</taxon>
        <taxon>Enterobacteriaceae</taxon>
        <taxon>Phytobacter</taxon>
    </lineage>
</organism>
<evidence type="ECO:0000313" key="2">
    <source>
        <dbReference type="Proteomes" id="UP001320460"/>
    </source>
</evidence>